<proteinExistence type="inferred from homology"/>
<evidence type="ECO:0000313" key="9">
    <source>
        <dbReference type="EMBL" id="KKL64491.1"/>
    </source>
</evidence>
<keyword evidence="8" id="KW-0460">Magnesium</keyword>
<protein>
    <submittedName>
        <fullName evidence="9">Uncharacterized protein</fullName>
    </submittedName>
</protein>
<dbReference type="GO" id="GO:0005524">
    <property type="term" value="F:ATP binding"/>
    <property type="evidence" value="ECO:0007669"/>
    <property type="project" value="UniProtKB-KW"/>
</dbReference>
<dbReference type="AlphaFoldDB" id="A0A0F9EE16"/>
<evidence type="ECO:0000256" key="6">
    <source>
        <dbReference type="ARBA" id="ARBA00022741"/>
    </source>
</evidence>
<keyword evidence="4" id="KW-0548">Nucleotidyltransferase</keyword>
<organism evidence="9">
    <name type="scientific">marine sediment metagenome</name>
    <dbReference type="NCBI Taxonomy" id="412755"/>
    <lineage>
        <taxon>unclassified sequences</taxon>
        <taxon>metagenomes</taxon>
        <taxon>ecological metagenomes</taxon>
    </lineage>
</organism>
<evidence type="ECO:0000256" key="4">
    <source>
        <dbReference type="ARBA" id="ARBA00022695"/>
    </source>
</evidence>
<evidence type="ECO:0000256" key="1">
    <source>
        <dbReference type="ARBA" id="ARBA00001946"/>
    </source>
</evidence>
<keyword evidence="3" id="KW-0808">Transferase</keyword>
<keyword evidence="6" id="KW-0547">Nucleotide-binding</keyword>
<accession>A0A0F9EE16</accession>
<evidence type="ECO:0000256" key="7">
    <source>
        <dbReference type="ARBA" id="ARBA00022840"/>
    </source>
</evidence>
<feature type="non-terminal residue" evidence="9">
    <location>
        <position position="1"/>
    </location>
</feature>
<gene>
    <name evidence="9" type="ORF">LCGC14_2164510</name>
</gene>
<keyword evidence="7" id="KW-0067">ATP-binding</keyword>
<dbReference type="EMBL" id="LAZR01027825">
    <property type="protein sequence ID" value="KKL64491.1"/>
    <property type="molecule type" value="Genomic_DNA"/>
</dbReference>
<comment type="caution">
    <text evidence="9">The sequence shown here is derived from an EMBL/GenBank/DDBJ whole genome shotgun (WGS) entry which is preliminary data.</text>
</comment>
<evidence type="ECO:0000256" key="2">
    <source>
        <dbReference type="ARBA" id="ARBA00009747"/>
    </source>
</evidence>
<reference evidence="9" key="1">
    <citation type="journal article" date="2015" name="Nature">
        <title>Complex archaea that bridge the gap between prokaryotes and eukaryotes.</title>
        <authorList>
            <person name="Spang A."/>
            <person name="Saw J.H."/>
            <person name="Jorgensen S.L."/>
            <person name="Zaremba-Niedzwiedzka K."/>
            <person name="Martijn J."/>
            <person name="Lind A.E."/>
            <person name="van Eijk R."/>
            <person name="Schleper C."/>
            <person name="Guy L."/>
            <person name="Ettema T.J."/>
        </authorList>
    </citation>
    <scope>NUCLEOTIDE SEQUENCE</scope>
</reference>
<dbReference type="Pfam" id="PF02696">
    <property type="entry name" value="SelO"/>
    <property type="match status" value="1"/>
</dbReference>
<sequence length="554" mass="64386">LIPKNHQHSLDKNLCKAILDTFSLEIINEYDIIHKTPIPKKEIRPYKYMATRYLQSQHPGRTGLTSGDGRGIWNGFYKGKNAIWDISSCGTGATKLSPATAIENKFFKTGDDNVSYGCGRADLLDGVSAAIMSEIFHHNKILTERTLAIIAFNKGTSINVRAYKNLLRPAHFFHYMKQGNYEELKGAIDYYINRQVESGDWPAIKNPIKKYQDMLERMNINFARVAAQLESKYIFCWLDWDGDNILVDGGIIDYGSLRQFGLYHREYRYDDVNRMSTTIAEQKHKAKYIVQTFAQITDFLITKKKKNIKAFSKHKIMKAFDQVFERTKDASVLYKMGFDETLQQKLLNKKSVLKDIRTFRRLFAYFEEAKSKKGLYEIEDGITWDAIFCMRDIMRELPKFYLGNNRMMEPEDFIEILRSNYATKADIALSRNRKSKIIHFQKIYWKLVKKAAILSGKSPKKVLTYMAGRSALINRYERVTGDSIIGVTEKMVRSRKSVNSKGLHDMFVEFVEEQILCPEYFERSGGSHKRLRNKKTKKILNTMLRIVKDYREGI</sequence>
<comment type="similarity">
    <text evidence="2">Belongs to the SELO family.</text>
</comment>
<evidence type="ECO:0000256" key="8">
    <source>
        <dbReference type="ARBA" id="ARBA00022842"/>
    </source>
</evidence>
<evidence type="ECO:0000256" key="5">
    <source>
        <dbReference type="ARBA" id="ARBA00022723"/>
    </source>
</evidence>
<dbReference type="GO" id="GO:0046872">
    <property type="term" value="F:metal ion binding"/>
    <property type="evidence" value="ECO:0007669"/>
    <property type="project" value="UniProtKB-KW"/>
</dbReference>
<dbReference type="GO" id="GO:0016779">
    <property type="term" value="F:nucleotidyltransferase activity"/>
    <property type="evidence" value="ECO:0007669"/>
    <property type="project" value="UniProtKB-KW"/>
</dbReference>
<comment type="cofactor">
    <cofactor evidence="1">
        <name>Mg(2+)</name>
        <dbReference type="ChEBI" id="CHEBI:18420"/>
    </cofactor>
</comment>
<evidence type="ECO:0000256" key="3">
    <source>
        <dbReference type="ARBA" id="ARBA00022679"/>
    </source>
</evidence>
<name>A0A0F9EE16_9ZZZZ</name>
<dbReference type="InterPro" id="IPR003846">
    <property type="entry name" value="SelO"/>
</dbReference>
<keyword evidence="5" id="KW-0479">Metal-binding</keyword>